<evidence type="ECO:0000256" key="1">
    <source>
        <dbReference type="SAM" id="MobiDB-lite"/>
    </source>
</evidence>
<sequence>MSELAEAAKPYDLRLITDNGNVFSNGVGRSVLTAELWKSNKKINATFQFKRENSLLGAGLQLAVDATNVPEDKPLIITVEAYIGNDLIASKQITFTNSSGEQGPAGRGITSTEDYYLASPNRTGVTSATSGWTKTPQEITETNKYHWYYHVDIYSDSTRKETLPAIIGVYGEKGDQGSPGKKGDPGEKGDPGPAGALDEKQLQDINNKIDSKADAGLTIEQINKLAELQAKASVDALASMQKQIQAAIDAMNASQKLSEQDLIIAGQRAIKAQNDLLDLKEQWNFIDNYMSASEEGLIIGSKDGTSSVRVAKDRVAFYSSGAEVASITGGMLKIDNGMFVATLQVGHFREEMFKVDGVDKHMNVTKYYKTIVG</sequence>
<proteinExistence type="predicted"/>
<evidence type="ECO:0000313" key="2">
    <source>
        <dbReference type="EMBL" id="EHI69458.1"/>
    </source>
</evidence>
<accession>G5K3Q5</accession>
<dbReference type="AlphaFoldDB" id="G5K3Q5"/>
<dbReference type="STRING" id="764299.STRIC_1426"/>
<dbReference type="Gene3D" id="1.20.5.320">
    <property type="entry name" value="6-Phosphogluconate Dehydrogenase, domain 3"/>
    <property type="match status" value="1"/>
</dbReference>
<feature type="compositionally biased region" description="Basic and acidic residues" evidence="1">
    <location>
        <begin position="181"/>
        <end position="190"/>
    </location>
</feature>
<keyword evidence="3" id="KW-1185">Reference proteome</keyword>
<feature type="region of interest" description="Disordered" evidence="1">
    <location>
        <begin position="170"/>
        <end position="196"/>
    </location>
</feature>
<dbReference type="Proteomes" id="UP000003330">
    <property type="component" value="Unassembled WGS sequence"/>
</dbReference>
<reference evidence="2 3" key="1">
    <citation type="journal article" date="2014" name="Int. J. Syst. Evol. Microbiol.">
        <title>Phylogenomics and the dynamic genome evolution of the genus Streptococcus.</title>
        <authorList>
            <consortium name="The Broad Institute Genome Sequencing Platform"/>
            <person name="Richards V.P."/>
            <person name="Palmer S.R."/>
            <person name="Pavinski Bitar P.D."/>
            <person name="Qin X."/>
            <person name="Weinstock G.M."/>
            <person name="Highlander S.K."/>
            <person name="Town C.D."/>
            <person name="Burne R.A."/>
            <person name="Stanhope M.J."/>
        </authorList>
    </citation>
    <scope>NUCLEOTIDE SEQUENCE [LARGE SCALE GENOMIC DNA]</scope>
    <source>
        <strain evidence="2 3">707-05</strain>
    </source>
</reference>
<evidence type="ECO:0008006" key="4">
    <source>
        <dbReference type="Google" id="ProtNLM"/>
    </source>
</evidence>
<protein>
    <recommendedName>
        <fullName evidence="4">Collagen triple helix repeat protein</fullName>
    </recommendedName>
</protein>
<organism evidence="2 3">
    <name type="scientific">Streptococcus ictaluri 707-05</name>
    <dbReference type="NCBI Taxonomy" id="764299"/>
    <lineage>
        <taxon>Bacteria</taxon>
        <taxon>Bacillati</taxon>
        <taxon>Bacillota</taxon>
        <taxon>Bacilli</taxon>
        <taxon>Lactobacillales</taxon>
        <taxon>Streptococcaceae</taxon>
        <taxon>Streptococcus</taxon>
    </lineage>
</organism>
<name>G5K3Q5_9STRE</name>
<gene>
    <name evidence="2" type="ORF">STRIC_1426</name>
</gene>
<dbReference type="EMBL" id="AEUX02000006">
    <property type="protein sequence ID" value="EHI69458.1"/>
    <property type="molecule type" value="Genomic_DNA"/>
</dbReference>
<evidence type="ECO:0000313" key="3">
    <source>
        <dbReference type="Proteomes" id="UP000003330"/>
    </source>
</evidence>
<comment type="caution">
    <text evidence="2">The sequence shown here is derived from an EMBL/GenBank/DDBJ whole genome shotgun (WGS) entry which is preliminary data.</text>
</comment>